<name>A0A6M5YP87_9BACT</name>
<proteinExistence type="predicted"/>
<protein>
    <submittedName>
        <fullName evidence="1">Uncharacterized protein</fullName>
    </submittedName>
</protein>
<dbReference type="RefSeq" id="WP_171471569.1">
    <property type="nucleotide sequence ID" value="NZ_CP053452.2"/>
</dbReference>
<dbReference type="KEGG" id="ftj:FTUN_3441"/>
<reference evidence="2" key="1">
    <citation type="submission" date="2020-05" db="EMBL/GenBank/DDBJ databases">
        <title>Frigoriglobus tundricola gen. nov., sp. nov., a psychrotolerant cellulolytic planctomycete of the family Gemmataceae with two divergent copies of 16S rRNA gene.</title>
        <authorList>
            <person name="Kulichevskaya I.S."/>
            <person name="Ivanova A.A."/>
            <person name="Naumoff D.G."/>
            <person name="Beletsky A.V."/>
            <person name="Rijpstra W.I.C."/>
            <person name="Sinninghe Damste J.S."/>
            <person name="Mardanov A.V."/>
            <person name="Ravin N.V."/>
            <person name="Dedysh S.N."/>
        </authorList>
    </citation>
    <scope>NUCLEOTIDE SEQUENCE [LARGE SCALE GENOMIC DNA]</scope>
    <source>
        <strain evidence="2">PL17</strain>
    </source>
</reference>
<evidence type="ECO:0000313" key="1">
    <source>
        <dbReference type="EMBL" id="QJW95887.1"/>
    </source>
</evidence>
<dbReference type="AlphaFoldDB" id="A0A6M5YP87"/>
<organism evidence="1 2">
    <name type="scientific">Frigoriglobus tundricola</name>
    <dbReference type="NCBI Taxonomy" id="2774151"/>
    <lineage>
        <taxon>Bacteria</taxon>
        <taxon>Pseudomonadati</taxon>
        <taxon>Planctomycetota</taxon>
        <taxon>Planctomycetia</taxon>
        <taxon>Gemmatales</taxon>
        <taxon>Gemmataceae</taxon>
        <taxon>Frigoriglobus</taxon>
    </lineage>
</organism>
<dbReference type="EMBL" id="CP053452">
    <property type="protein sequence ID" value="QJW95887.1"/>
    <property type="molecule type" value="Genomic_DNA"/>
</dbReference>
<keyword evidence="2" id="KW-1185">Reference proteome</keyword>
<evidence type="ECO:0000313" key="2">
    <source>
        <dbReference type="Proteomes" id="UP000503447"/>
    </source>
</evidence>
<accession>A0A6M5YP87</accession>
<dbReference type="Proteomes" id="UP000503447">
    <property type="component" value="Chromosome"/>
</dbReference>
<sequence length="727" mass="75837">MMLKNWARKLFSGRSRRPIVTRPRATWPDRPTRLGLESLDDRCLPSVTAAFSNGVLTITANTANTAAAVVAEYIPNSLSLHKDVYVADNYAGRENVQGGDSSGGVSLNSITSIVYKTGANPASSYSLNNDTPIDVSMYSGSQLFDTVAPGQTITDGLAQNAYKYPSEMNQSVNGGITAYLNSTDTVLTIAGPTGGGFQLVGHWTDTQTAVGYGEYTNYFTASGTVQLETGLVINGKQVAIPIPMGRQFGVTTEANFGTSQVGEYAGISLGGFSPLNNLSQGNNTLGNLLNMTSLSFSGSGVQWGIELGSGSDLQALGMPLLADVPYLYASFNTGESVSFGSNISASTDGASGAIVFDPADPAIYVQGGDSQIGTFSGAVSLHGAIPYTPNALPSGYPDPDIYGNVYLSANGINLGDLPLAASGSLVLGLDANHDGKFLSMLSSDQAAIRTLFDQLTGTQDGNQSAALFQQLNNLAHELPGAMNDIEVGLNGTLSMSTAAYGISLNVNAGTGSAFYKPNSDGGRTVTFDVQTVDPFAGTVLDNLAPKLTAEVGGSITTGANDQGIASWKFYAIAESSSFAGFSSDSLFIYADSATMTATVNMNMQGLLGLTQEYLYGSVNLSNGAFNLTYSDQINESIGHGIPGFQLIETFSIGWNPTTGFYFDAALSASTSVISFNADLNFSVDSSGDVDVSGSGTLWVKDLGSLSLGFNDDDFYFDLLGANITVSW</sequence>
<gene>
    <name evidence="1" type="ORF">FTUN_3441</name>
</gene>